<keyword evidence="15" id="KW-0969">Cilium</keyword>
<dbReference type="AlphaFoldDB" id="A0A1N6FM55"/>
<dbReference type="STRING" id="364032.SAMN05443662_1136"/>
<dbReference type="Pfam" id="PF01706">
    <property type="entry name" value="FliG_C"/>
    <property type="match status" value="1"/>
</dbReference>
<dbReference type="InterPro" id="IPR000090">
    <property type="entry name" value="Flg_Motor_Flig"/>
</dbReference>
<evidence type="ECO:0000256" key="2">
    <source>
        <dbReference type="ARBA" id="ARBA00004515"/>
    </source>
</evidence>
<accession>A0A1N6FM55</accession>
<evidence type="ECO:0000256" key="4">
    <source>
        <dbReference type="ARBA" id="ARBA00021870"/>
    </source>
</evidence>
<dbReference type="PIRSF" id="PIRSF003161">
    <property type="entry name" value="FliG"/>
    <property type="match status" value="1"/>
</dbReference>
<evidence type="ECO:0000313" key="15">
    <source>
        <dbReference type="EMBL" id="SIN96345.1"/>
    </source>
</evidence>
<gene>
    <name evidence="15" type="ORF">SAMN05443662_1136</name>
</gene>
<comment type="function">
    <text evidence="10 11">FliG is one of three proteins (FliG, FliN, FliM) that forms the rotor-mounted switch complex (C ring), located at the base of the basal body. This complex interacts with the CheY and CheZ chemotaxis proteins, in addition to contacting components of the motor that determine the direction of flagellar rotation.</text>
</comment>
<dbReference type="Proteomes" id="UP000198461">
    <property type="component" value="Unassembled WGS sequence"/>
</dbReference>
<dbReference type="PANTHER" id="PTHR30534">
    <property type="entry name" value="FLAGELLAR MOTOR SWITCH PROTEIN FLIG"/>
    <property type="match status" value="1"/>
</dbReference>
<evidence type="ECO:0000256" key="6">
    <source>
        <dbReference type="ARBA" id="ARBA00022500"/>
    </source>
</evidence>
<dbReference type="PRINTS" id="PR00954">
    <property type="entry name" value="FLGMOTORFLIG"/>
</dbReference>
<keyword evidence="9 11" id="KW-0975">Bacterial flagellum</keyword>
<evidence type="ECO:0000256" key="3">
    <source>
        <dbReference type="ARBA" id="ARBA00010299"/>
    </source>
</evidence>
<keyword evidence="15" id="KW-0966">Cell projection</keyword>
<dbReference type="RefSeq" id="WP_074201394.1">
    <property type="nucleotide sequence ID" value="NZ_FSRE01000002.1"/>
</dbReference>
<comment type="subcellular location">
    <subcellularLocation>
        <location evidence="1 11">Bacterial flagellum basal body</location>
    </subcellularLocation>
    <subcellularLocation>
        <location evidence="2 11">Cell inner membrane</location>
        <topology evidence="2 11">Peripheral membrane protein</topology>
        <orientation evidence="2 11">Cytoplasmic side</orientation>
    </subcellularLocation>
</comment>
<keyword evidence="15" id="KW-0282">Flagellum</keyword>
<dbReference type="GO" id="GO:0006935">
    <property type="term" value="P:chemotaxis"/>
    <property type="evidence" value="ECO:0007669"/>
    <property type="project" value="UniProtKB-KW"/>
</dbReference>
<evidence type="ECO:0000259" key="12">
    <source>
        <dbReference type="Pfam" id="PF01706"/>
    </source>
</evidence>
<protein>
    <recommendedName>
        <fullName evidence="4 11">Flagellar motor switch protein FliG</fullName>
    </recommendedName>
</protein>
<dbReference type="InterPro" id="IPR032779">
    <property type="entry name" value="FliG_M"/>
</dbReference>
<keyword evidence="5 11" id="KW-1003">Cell membrane</keyword>
<dbReference type="PANTHER" id="PTHR30534:SF0">
    <property type="entry name" value="FLAGELLAR MOTOR SWITCH PROTEIN FLIG"/>
    <property type="match status" value="1"/>
</dbReference>
<dbReference type="GO" id="GO:0009425">
    <property type="term" value="C:bacterial-type flagellum basal body"/>
    <property type="evidence" value="ECO:0007669"/>
    <property type="project" value="UniProtKB-SubCell"/>
</dbReference>
<dbReference type="OrthoDB" id="9780302at2"/>
<evidence type="ECO:0000256" key="11">
    <source>
        <dbReference type="PIRNR" id="PIRNR003161"/>
    </source>
</evidence>
<feature type="domain" description="Flagellar motor switch protein FliG N-terminal" evidence="14">
    <location>
        <begin position="14"/>
        <end position="98"/>
    </location>
</feature>
<feature type="domain" description="Flagellar motor switch protein FliG middle" evidence="13">
    <location>
        <begin position="121"/>
        <end position="187"/>
    </location>
</feature>
<dbReference type="Gene3D" id="1.10.220.30">
    <property type="match status" value="3"/>
</dbReference>
<keyword evidence="16" id="KW-1185">Reference proteome</keyword>
<dbReference type="InterPro" id="IPR028263">
    <property type="entry name" value="FliG_N"/>
</dbReference>
<dbReference type="EMBL" id="FSRE01000002">
    <property type="protein sequence ID" value="SIN96345.1"/>
    <property type="molecule type" value="Genomic_DNA"/>
</dbReference>
<proteinExistence type="inferred from homology"/>
<evidence type="ECO:0000256" key="1">
    <source>
        <dbReference type="ARBA" id="ARBA00004117"/>
    </source>
</evidence>
<feature type="domain" description="Flagellar motor switch protein FliG C-terminal" evidence="12">
    <location>
        <begin position="223"/>
        <end position="329"/>
    </location>
</feature>
<reference evidence="15 16" key="1">
    <citation type="submission" date="2016-11" db="EMBL/GenBank/DDBJ databases">
        <authorList>
            <person name="Jaros S."/>
            <person name="Januszkiewicz K."/>
            <person name="Wedrychowicz H."/>
        </authorList>
    </citation>
    <scope>NUCLEOTIDE SEQUENCE [LARGE SCALE GENOMIC DNA]</scope>
    <source>
        <strain evidence="15 16">DSM 17737</strain>
    </source>
</reference>
<evidence type="ECO:0000256" key="10">
    <source>
        <dbReference type="ARBA" id="ARBA00025598"/>
    </source>
</evidence>
<evidence type="ECO:0000256" key="9">
    <source>
        <dbReference type="ARBA" id="ARBA00023143"/>
    </source>
</evidence>
<organism evidence="15 16">
    <name type="scientific">Sulfurivirga caldicuralii</name>
    <dbReference type="NCBI Taxonomy" id="364032"/>
    <lineage>
        <taxon>Bacteria</taxon>
        <taxon>Pseudomonadati</taxon>
        <taxon>Pseudomonadota</taxon>
        <taxon>Gammaproteobacteria</taxon>
        <taxon>Thiotrichales</taxon>
        <taxon>Piscirickettsiaceae</taxon>
        <taxon>Sulfurivirga</taxon>
    </lineage>
</organism>
<dbReference type="Pfam" id="PF14842">
    <property type="entry name" value="FliG_N"/>
    <property type="match status" value="1"/>
</dbReference>
<keyword evidence="8 11" id="KW-0472">Membrane</keyword>
<evidence type="ECO:0000256" key="5">
    <source>
        <dbReference type="ARBA" id="ARBA00022475"/>
    </source>
</evidence>
<dbReference type="GO" id="GO:0003774">
    <property type="term" value="F:cytoskeletal motor activity"/>
    <property type="evidence" value="ECO:0007669"/>
    <property type="project" value="InterPro"/>
</dbReference>
<keyword evidence="7 11" id="KW-0283">Flagellar rotation</keyword>
<evidence type="ECO:0000256" key="7">
    <source>
        <dbReference type="ARBA" id="ARBA00022779"/>
    </source>
</evidence>
<evidence type="ECO:0000313" key="16">
    <source>
        <dbReference type="Proteomes" id="UP000198461"/>
    </source>
</evidence>
<evidence type="ECO:0000259" key="13">
    <source>
        <dbReference type="Pfam" id="PF14841"/>
    </source>
</evidence>
<dbReference type="GO" id="GO:0071973">
    <property type="term" value="P:bacterial-type flagellum-dependent cell motility"/>
    <property type="evidence" value="ECO:0007669"/>
    <property type="project" value="InterPro"/>
</dbReference>
<dbReference type="Pfam" id="PF14841">
    <property type="entry name" value="FliG_M"/>
    <property type="match status" value="1"/>
</dbReference>
<dbReference type="GO" id="GO:0005886">
    <property type="term" value="C:plasma membrane"/>
    <property type="evidence" value="ECO:0007669"/>
    <property type="project" value="UniProtKB-SubCell"/>
</dbReference>
<keyword evidence="6 11" id="KW-0145">Chemotaxis</keyword>
<dbReference type="NCBIfam" id="TIGR00207">
    <property type="entry name" value="fliG"/>
    <property type="match status" value="1"/>
</dbReference>
<comment type="similarity">
    <text evidence="3 11">Belongs to the FliG family.</text>
</comment>
<dbReference type="SUPFAM" id="SSF48029">
    <property type="entry name" value="FliG"/>
    <property type="match status" value="2"/>
</dbReference>
<evidence type="ECO:0000259" key="14">
    <source>
        <dbReference type="Pfam" id="PF14842"/>
    </source>
</evidence>
<dbReference type="InterPro" id="IPR011002">
    <property type="entry name" value="FliG_a-hlx"/>
</dbReference>
<dbReference type="InterPro" id="IPR023087">
    <property type="entry name" value="Flg_Motor_Flig_C"/>
</dbReference>
<sequence length="337" mass="36999">MAEELAPEELEEGLSGLDKAAIFLLAIGKDNAARVLKHMNPREVQMIGTTMAQLENITREEIKAVFEEFLDEVGEDVLGIDPSEYAQELMAEALGEGGAILDAHMLADQLKGLEALKWMHPSTVANMLRNEHPQVIAVILSYFEPDQAAEVLKGIPQRFHAEVIYRIATLEAVQPNALFDLNDVIENASKDGRGGKLAAIGGTKQAAEIINMLGSTGIEILEEVASEHEDIAQKIQDQLFTFEDIKGLDDRAIQTALAEIPNDVLVLALKAADDELRNKFLNNMSKRQADIMRDDLENAPPAKLSEVEDAQRTIIQVIRRLADEGKITMPGGGEEML</sequence>
<name>A0A1N6FM55_9GAMM</name>
<evidence type="ECO:0000256" key="8">
    <source>
        <dbReference type="ARBA" id="ARBA00023136"/>
    </source>
</evidence>
<keyword evidence="11" id="KW-0997">Cell inner membrane</keyword>